<dbReference type="AlphaFoldDB" id="A0A941F1E5"/>
<organism evidence="2 3">
    <name type="scientific">Actinospica durhamensis</name>
    <dbReference type="NCBI Taxonomy" id="1508375"/>
    <lineage>
        <taxon>Bacteria</taxon>
        <taxon>Bacillati</taxon>
        <taxon>Actinomycetota</taxon>
        <taxon>Actinomycetes</taxon>
        <taxon>Catenulisporales</taxon>
        <taxon>Actinospicaceae</taxon>
        <taxon>Actinospica</taxon>
    </lineage>
</organism>
<name>A0A941F1E5_9ACTN</name>
<evidence type="ECO:0000259" key="1">
    <source>
        <dbReference type="Pfam" id="PF24254"/>
    </source>
</evidence>
<keyword evidence="3" id="KW-1185">Reference proteome</keyword>
<dbReference type="Pfam" id="PF24254">
    <property type="entry name" value="DUF7455"/>
    <property type="match status" value="1"/>
</dbReference>
<protein>
    <recommendedName>
        <fullName evidence="1">DUF7455 domain-containing protein</fullName>
    </recommendedName>
</protein>
<feature type="domain" description="DUF7455" evidence="1">
    <location>
        <begin position="28"/>
        <end position="81"/>
    </location>
</feature>
<evidence type="ECO:0000313" key="2">
    <source>
        <dbReference type="EMBL" id="MBR7839149.1"/>
    </source>
</evidence>
<dbReference type="Proteomes" id="UP000675781">
    <property type="component" value="Unassembled WGS sequence"/>
</dbReference>
<gene>
    <name evidence="2" type="ORF">KDL01_38155</name>
</gene>
<accession>A0A941F1E5</accession>
<evidence type="ECO:0000313" key="3">
    <source>
        <dbReference type="Proteomes" id="UP000675781"/>
    </source>
</evidence>
<comment type="caution">
    <text evidence="2">The sequence shown here is derived from an EMBL/GenBank/DDBJ whole genome shotgun (WGS) entry which is preliminary data.</text>
</comment>
<dbReference type="InterPro" id="IPR055878">
    <property type="entry name" value="DUF7455"/>
</dbReference>
<proteinExistence type="predicted"/>
<dbReference type="EMBL" id="JAGSOG010000385">
    <property type="protein sequence ID" value="MBR7839149.1"/>
    <property type="molecule type" value="Genomic_DNA"/>
</dbReference>
<reference evidence="2" key="1">
    <citation type="submission" date="2021-04" db="EMBL/GenBank/DDBJ databases">
        <title>Genome based classification of Actinospica acidithermotolerans sp. nov., an actinobacterium isolated from an Indonesian hot spring.</title>
        <authorList>
            <person name="Kusuma A.B."/>
            <person name="Putra K.E."/>
            <person name="Nafisah S."/>
            <person name="Loh J."/>
            <person name="Nouioui I."/>
            <person name="Goodfellow M."/>
        </authorList>
    </citation>
    <scope>NUCLEOTIDE SEQUENCE</scope>
    <source>
        <strain evidence="2">CSCA 57</strain>
    </source>
</reference>
<sequence length="85" mass="9202">MLIRVAIPPTQQEGADVTAVLTPTAEPLTALDRCDRCGAQAYLRVTLASGGELLFCAHHGKKYEESLRSIAADIHDETDKLTEAH</sequence>